<reference evidence="2" key="1">
    <citation type="journal article" date="2022" name="Toxins">
        <title>Genomic Analysis of Sphingopyxis sp. USTB-05 for Biodegrading Cyanobacterial Hepatotoxins.</title>
        <authorList>
            <person name="Liu C."/>
            <person name="Xu Q."/>
            <person name="Zhao Z."/>
            <person name="Zhang H."/>
            <person name="Liu X."/>
            <person name="Yin C."/>
            <person name="Liu Y."/>
            <person name="Yan H."/>
        </authorList>
    </citation>
    <scope>NUCLEOTIDE SEQUENCE</scope>
    <source>
        <strain evidence="2">NBD5</strain>
    </source>
</reference>
<dbReference type="Pfam" id="PF20033">
    <property type="entry name" value="DUF6438"/>
    <property type="match status" value="1"/>
</dbReference>
<evidence type="ECO:0000313" key="2">
    <source>
        <dbReference type="EMBL" id="USI72860.1"/>
    </source>
</evidence>
<dbReference type="Proteomes" id="UP001056937">
    <property type="component" value="Chromosome 1"/>
</dbReference>
<dbReference type="EMBL" id="CP084930">
    <property type="protein sequence ID" value="USI72860.1"/>
    <property type="molecule type" value="Genomic_DNA"/>
</dbReference>
<accession>A0ABY4X890</accession>
<feature type="domain" description="DUF6438" evidence="1">
    <location>
        <begin position="35"/>
        <end position="130"/>
    </location>
</feature>
<evidence type="ECO:0000313" key="3">
    <source>
        <dbReference type="Proteomes" id="UP001056937"/>
    </source>
</evidence>
<dbReference type="RefSeq" id="WP_252166670.1">
    <property type="nucleotide sequence ID" value="NZ_CP084930.1"/>
</dbReference>
<evidence type="ECO:0000259" key="1">
    <source>
        <dbReference type="Pfam" id="PF20033"/>
    </source>
</evidence>
<gene>
    <name evidence="2" type="ORF">LHA26_16590</name>
</gene>
<name>A0ABY4X890_9SPHN</name>
<sequence length="170" mass="17335">MGRSVVVLTAAAALSGCAAGSGREGVSAPAAGGVIGISVGPCFGFCPVYEVRVRADGLIVFDGERHTAVIGERRRSAGPETYRTLADDLAPFQPAPGTEGVVACDAAISDTSSYTITWIDAAARRSVATHRIGCTGGPGHALDQVLRDLPTRLGLGDWASQVTRPGASRG</sequence>
<dbReference type="InterPro" id="IPR045497">
    <property type="entry name" value="DUF6438"/>
</dbReference>
<dbReference type="PROSITE" id="PS51257">
    <property type="entry name" value="PROKAR_LIPOPROTEIN"/>
    <property type="match status" value="1"/>
</dbReference>
<protein>
    <submittedName>
        <fullName evidence="2">DUF6438 domain-containing protein</fullName>
    </submittedName>
</protein>
<organism evidence="2 3">
    <name type="scientific">Sphingomonas morindae</name>
    <dbReference type="NCBI Taxonomy" id="1541170"/>
    <lineage>
        <taxon>Bacteria</taxon>
        <taxon>Pseudomonadati</taxon>
        <taxon>Pseudomonadota</taxon>
        <taxon>Alphaproteobacteria</taxon>
        <taxon>Sphingomonadales</taxon>
        <taxon>Sphingomonadaceae</taxon>
        <taxon>Sphingomonas</taxon>
    </lineage>
</organism>
<proteinExistence type="predicted"/>
<keyword evidence="3" id="KW-1185">Reference proteome</keyword>